<name>A0ABZ0D244_9BURK</name>
<dbReference type="InterPro" id="IPR025605">
    <property type="entry name" value="OST-HTH/LOTUS_dom"/>
</dbReference>
<evidence type="ECO:0000313" key="2">
    <source>
        <dbReference type="EMBL" id="WOB11317.1"/>
    </source>
</evidence>
<gene>
    <name evidence="2" type="ORF">RXV79_27930</name>
</gene>
<dbReference type="PANTHER" id="PTHR35811:SF1">
    <property type="entry name" value="HTH OST-TYPE DOMAIN-CONTAINING PROTEIN"/>
    <property type="match status" value="1"/>
</dbReference>
<accession>A0ABZ0D244</accession>
<feature type="domain" description="HTH OST-type" evidence="1">
    <location>
        <begin position="159"/>
        <end position="236"/>
    </location>
</feature>
<dbReference type="CDD" id="cd10146">
    <property type="entry name" value="LabA_like_C"/>
    <property type="match status" value="1"/>
</dbReference>
<dbReference type="PROSITE" id="PS51644">
    <property type="entry name" value="HTH_OST"/>
    <property type="match status" value="1"/>
</dbReference>
<evidence type="ECO:0000259" key="1">
    <source>
        <dbReference type="PROSITE" id="PS51644"/>
    </source>
</evidence>
<dbReference type="Pfam" id="PF01936">
    <property type="entry name" value="NYN"/>
    <property type="match status" value="1"/>
</dbReference>
<dbReference type="PANTHER" id="PTHR35811">
    <property type="entry name" value="SLR1870 PROTEIN"/>
    <property type="match status" value="1"/>
</dbReference>
<proteinExistence type="predicted"/>
<keyword evidence="3" id="KW-1185">Reference proteome</keyword>
<dbReference type="CDD" id="cd11297">
    <property type="entry name" value="PIN_LabA-like_N_1"/>
    <property type="match status" value="1"/>
</dbReference>
<dbReference type="InterPro" id="IPR041966">
    <property type="entry name" value="LOTUS-like"/>
</dbReference>
<dbReference type="Gene3D" id="3.40.50.1010">
    <property type="entry name" value="5'-nuclease"/>
    <property type="match status" value="1"/>
</dbReference>
<dbReference type="Proteomes" id="UP001303946">
    <property type="component" value="Plasmid unnamed2"/>
</dbReference>
<sequence length="236" mass="26202">MATTEITRLAVLIDADNASATRVKEILEEVAKYGTATVKRAYGDWTTQNLAGWKEHLHRHAIQPIQQFAYTKGKNSTDSAFIIDAMDLLYAGHLDGFCLISSDSDFTRLATRMREAGKVVYGMGERKTPEPFMAACDKFIFFEVLGRSLEDAARQQVEDLPDLKGLLVHAVIETSRDNGWASLSAVGSFISKNITSFDARNYGFTKLSELVRKQGFLEVKESQDSGGATHLSVRLR</sequence>
<dbReference type="EMBL" id="CP136338">
    <property type="protein sequence ID" value="WOB11317.1"/>
    <property type="molecule type" value="Genomic_DNA"/>
</dbReference>
<dbReference type="RefSeq" id="WP_316704570.1">
    <property type="nucleotide sequence ID" value="NZ_CP136338.1"/>
</dbReference>
<dbReference type="Gene3D" id="3.30.420.610">
    <property type="entry name" value="LOTUS domain-like"/>
    <property type="match status" value="1"/>
</dbReference>
<reference evidence="2 3" key="1">
    <citation type="submission" date="2023-10" db="EMBL/GenBank/DDBJ databases">
        <title>Bacteria for the degradation of biodegradable plastic PBAT(Polybutylene adipate terephthalate).</title>
        <authorList>
            <person name="Weon H.-Y."/>
            <person name="Yeon J."/>
        </authorList>
    </citation>
    <scope>NUCLEOTIDE SEQUENCE [LARGE SCALE GENOMIC DNA]</scope>
    <source>
        <strain evidence="2 3">SBD 7-3</strain>
        <plasmid evidence="2 3">unnamed2</plasmid>
    </source>
</reference>
<keyword evidence="2" id="KW-0614">Plasmid</keyword>
<geneLocation type="plasmid" evidence="2 3">
    <name>unnamed2</name>
</geneLocation>
<evidence type="ECO:0000313" key="3">
    <source>
        <dbReference type="Proteomes" id="UP001303946"/>
    </source>
</evidence>
<organism evidence="2 3">
    <name type="scientific">Piscinibacter gummiphilus</name>
    <dbReference type="NCBI Taxonomy" id="946333"/>
    <lineage>
        <taxon>Bacteria</taxon>
        <taxon>Pseudomonadati</taxon>
        <taxon>Pseudomonadota</taxon>
        <taxon>Betaproteobacteria</taxon>
        <taxon>Burkholderiales</taxon>
        <taxon>Sphaerotilaceae</taxon>
        <taxon>Piscinibacter</taxon>
    </lineage>
</organism>
<protein>
    <submittedName>
        <fullName evidence="2">NYN domain-containing protein</fullName>
    </submittedName>
</protein>
<dbReference type="Pfam" id="PF12872">
    <property type="entry name" value="OST-HTH"/>
    <property type="match status" value="1"/>
</dbReference>
<dbReference type="InterPro" id="IPR021139">
    <property type="entry name" value="NYN"/>
</dbReference>